<feature type="domain" description="Sushi" evidence="6">
    <location>
        <begin position="762"/>
        <end position="825"/>
    </location>
</feature>
<dbReference type="Pfam" id="PF00059">
    <property type="entry name" value="Lectin_C"/>
    <property type="match status" value="1"/>
</dbReference>
<feature type="disulfide bond" evidence="4">
    <location>
        <begin position="1436"/>
        <end position="1463"/>
    </location>
</feature>
<proteinExistence type="evidence at transcript level"/>
<organism evidence="7">
    <name type="scientific">Phallusia mammillata</name>
    <dbReference type="NCBI Taxonomy" id="59560"/>
    <lineage>
        <taxon>Eukaryota</taxon>
        <taxon>Metazoa</taxon>
        <taxon>Chordata</taxon>
        <taxon>Tunicata</taxon>
        <taxon>Ascidiacea</taxon>
        <taxon>Phlebobranchia</taxon>
        <taxon>Ascidiidae</taxon>
        <taxon>Phallusia</taxon>
    </lineage>
</organism>
<accession>A0A6F9DTG3</accession>
<dbReference type="InterPro" id="IPR016187">
    <property type="entry name" value="CTDL_fold"/>
</dbReference>
<dbReference type="InterPro" id="IPR000436">
    <property type="entry name" value="Sushi_SCR_CCP_dom"/>
</dbReference>
<dbReference type="PROSITE" id="PS50041">
    <property type="entry name" value="C_TYPE_LECTIN_2"/>
    <property type="match status" value="1"/>
</dbReference>
<feature type="disulfide bond" evidence="4">
    <location>
        <begin position="1407"/>
        <end position="1450"/>
    </location>
</feature>
<gene>
    <name evidence="7" type="primary">Svep1-017</name>
</gene>
<feature type="disulfide bond" evidence="4">
    <location>
        <begin position="634"/>
        <end position="677"/>
    </location>
</feature>
<reference evidence="7" key="1">
    <citation type="submission" date="2020-04" db="EMBL/GenBank/DDBJ databases">
        <authorList>
            <person name="Neveu A P."/>
        </authorList>
    </citation>
    <scope>NUCLEOTIDE SEQUENCE</scope>
    <source>
        <tissue evidence="7">Whole embryo</tissue>
    </source>
</reference>
<dbReference type="PANTHER" id="PTHR45656">
    <property type="entry name" value="PROTEIN CBR-CLEC-78"/>
    <property type="match status" value="1"/>
</dbReference>
<feature type="domain" description="Sushi" evidence="6">
    <location>
        <begin position="889"/>
        <end position="952"/>
    </location>
</feature>
<keyword evidence="1" id="KW-0732">Signal</keyword>
<feature type="domain" description="Sushi" evidence="6">
    <location>
        <begin position="568"/>
        <end position="631"/>
    </location>
</feature>
<evidence type="ECO:0000259" key="5">
    <source>
        <dbReference type="PROSITE" id="PS50041"/>
    </source>
</evidence>
<feature type="domain" description="Sushi" evidence="6">
    <location>
        <begin position="826"/>
        <end position="888"/>
    </location>
</feature>
<dbReference type="SUPFAM" id="SSF56436">
    <property type="entry name" value="C-type lectin-like"/>
    <property type="match status" value="1"/>
</dbReference>
<keyword evidence="4" id="KW-0768">Sushi</keyword>
<comment type="caution">
    <text evidence="4">Lacks conserved residue(s) required for the propagation of feature annotation.</text>
</comment>
<feature type="domain" description="Sushi" evidence="6">
    <location>
        <begin position="953"/>
        <end position="1017"/>
    </location>
</feature>
<dbReference type="PROSITE" id="PS50923">
    <property type="entry name" value="SUSHI"/>
    <property type="match status" value="19"/>
</dbReference>
<dbReference type="InterPro" id="IPR001304">
    <property type="entry name" value="C-type_lectin-like"/>
</dbReference>
<evidence type="ECO:0000256" key="1">
    <source>
        <dbReference type="ARBA" id="ARBA00022729"/>
    </source>
</evidence>
<feature type="domain" description="Sushi" evidence="6">
    <location>
        <begin position="252"/>
        <end position="311"/>
    </location>
</feature>
<feature type="disulfide bond" evidence="4">
    <location>
        <begin position="282"/>
        <end position="309"/>
    </location>
</feature>
<feature type="domain" description="Sushi" evidence="6">
    <location>
        <begin position="440"/>
        <end position="503"/>
    </location>
</feature>
<dbReference type="CDD" id="cd00033">
    <property type="entry name" value="CCP"/>
    <property type="match status" value="20"/>
</dbReference>
<dbReference type="Gene3D" id="2.10.70.10">
    <property type="entry name" value="Complement Module, domain 1"/>
    <property type="match status" value="20"/>
</dbReference>
<dbReference type="InterPro" id="IPR045860">
    <property type="entry name" value="Snake_toxin-like_sf"/>
</dbReference>
<feature type="domain" description="Sushi" evidence="6">
    <location>
        <begin position="1339"/>
        <end position="1404"/>
    </location>
</feature>
<evidence type="ECO:0000256" key="3">
    <source>
        <dbReference type="ARBA" id="ARBA00023157"/>
    </source>
</evidence>
<feature type="domain" description="Sushi" evidence="6">
    <location>
        <begin position="1213"/>
        <end position="1272"/>
    </location>
</feature>
<feature type="domain" description="Sushi" evidence="6">
    <location>
        <begin position="1405"/>
        <end position="1465"/>
    </location>
</feature>
<feature type="domain" description="Sushi" evidence="6">
    <location>
        <begin position="504"/>
        <end position="567"/>
    </location>
</feature>
<dbReference type="EMBL" id="LR790875">
    <property type="protein sequence ID" value="CAB3266737.1"/>
    <property type="molecule type" value="mRNA"/>
</dbReference>
<sequence length="1465" mass="159592">MNFIRILMLSGRAKDAYIGISREANTDEFKNADDTQLDFLNWRTPKRNLQPRKECAYVSSQNNFKWLLNLCNAPLRYVCKIVPDSLQLTPKRYRCYVCDNALSNEDCNRNGMQECQINQLSCQNEVRVQNGIRRISKRCKQPRACENNYIQNPRAAWYPSQCSPSFRANSVCRCCCQGDLCNAGELPCLEDSSCEALTVPQNALISCTNEYRAGSQCTFRCEEGYQLVGGASRRCNGVLRNWTGSSPTCKKITCPVQRSTLGNGEMNCTDGNNYASTCKFECNENFSLRGRRAMTCLRNGRWSAPAPVCQLIRCPDIRELPNGLINGSASPVIGAFKSFDCEEGYFLRGADTLLCVDRNLDGNGEWDNPAPKCELIVCPEASAPSNGSMLLSSEPVYDSVLSYSCDEGHFLVGNDVSRCTDINNDGIGEWDYPVPRCREILCPDIAAPKEGRFTNQKQRQYGAEVNVACDEGYYLVGDTTVTCHDQDKDGFGEWDRPLPSCEVLMCPILEAPSNGNVQLPNKLTWGSSTSFNCEVGYVLRGLPTLSCVTSNTYGIGEWDGPPPVCELIQCPSLAPPANGRFTQKLSTFYDSTVEIVCDEGFFLVGESRITCGDTNKDGVGEWSDELPQCLQIVCAEQPNAPLNGHIFTSSSESVYGTIAIFSCDEGYFMIGSSETVCGDSDDDGSGDWLGATPTCQRITCPRLTTPPNGVFTATDNFNYDSLVVVDCDEGYFLNGRRSLVCEDFDGDGNGNWNGTIAICDRIICPTVAPPTNGEIIGAPNFEYGSELSFTCDEGYFLTGNQTTLCQDSNGDGEGDWSSAVPICQEITCPSPKALNNGEVNLLSNTYGSKALFSCNGGHFLIGSHELICVDSNSDGRGEWDRTEPTCRQIVCETIDAPDNGLFASKLDLRWGSVVRFACEQGYYLNGVVSITCMDEANDGNGEWTGTVPTCQLITCSPVDNAVDGFFQISDETLRLGTEVTIKCNEGYYDFGGKVSVCSGDNSGSVGEWEGDFPECDAIVCQDRLPSPDGGEVFCTEDNFYGSLCLFSCFVGYHLQGSSSIDCVDSDSNGLGEWTDQAPTCEQIFCFPELESPRNGSVSCSSSNQFDSDCHFTCDVGYFLSGQDLVRCLDDDQDGVGTWSDASPVCKQVTCEQRNSPEHGNVSCSDGPSYGSQCTFTCDVGFSLIGFDSVQCGEPVSGPTGRWNSEAEPNCQINVCEKPSANPTNGTVECSSSNEYSSVCDYTCVQGYRMIGSSSRRCMANKQWSNEEPTCEIIRCKPTPTNPDDGLVFCTEEDKFGSICSYFCDLGFQLVGDSRSTCYGDTDNNGFGEFDTQPGYCEAITCPDIEGVRQDGTVICGIGSGNDEPNSYGSECALICFDGFRVQGPSRAICLGKGEWTQNLGVCERYKCFPPLFAPGGVTKTCSNANDELGTVCRFQCLPGFTLQGPQEVTCLDSGEWASAAPTCVR</sequence>
<feature type="domain" description="Sushi" evidence="6">
    <location>
        <begin position="632"/>
        <end position="697"/>
    </location>
</feature>
<dbReference type="InterPro" id="IPR016186">
    <property type="entry name" value="C-type_lectin-like/link_sf"/>
</dbReference>
<dbReference type="CDD" id="cd00037">
    <property type="entry name" value="CLECT"/>
    <property type="match status" value="1"/>
</dbReference>
<protein>
    <submittedName>
        <fullName evidence="7">Sushi, von Willebrand factor type A, EGF and pentraxin domain-containing protein 1-like</fullName>
    </submittedName>
</protein>
<feature type="domain" description="Sushi" evidence="6">
    <location>
        <begin position="376"/>
        <end position="439"/>
    </location>
</feature>
<feature type="disulfide bond" evidence="4">
    <location>
        <begin position="1243"/>
        <end position="1270"/>
    </location>
</feature>
<evidence type="ECO:0000256" key="4">
    <source>
        <dbReference type="PROSITE-ProRule" id="PRU00302"/>
    </source>
</evidence>
<feature type="domain" description="Sushi" evidence="6">
    <location>
        <begin position="192"/>
        <end position="251"/>
    </location>
</feature>
<dbReference type="CDD" id="cd23539">
    <property type="entry name" value="TFP_LU_ECD_CinHb4_like"/>
    <property type="match status" value="1"/>
</dbReference>
<keyword evidence="2" id="KW-0677">Repeat</keyword>
<feature type="disulfide bond" evidence="4">
    <location>
        <begin position="1375"/>
        <end position="1402"/>
    </location>
</feature>
<dbReference type="InterPro" id="IPR051277">
    <property type="entry name" value="SEZ6_CSMD_C4BPB_Regulators"/>
</dbReference>
<evidence type="ECO:0000313" key="7">
    <source>
        <dbReference type="EMBL" id="CAB3266737.1"/>
    </source>
</evidence>
<dbReference type="Pfam" id="PF00084">
    <property type="entry name" value="Sushi"/>
    <property type="match status" value="20"/>
</dbReference>
<name>A0A6F9DTG3_9ASCI</name>
<keyword evidence="3 4" id="KW-1015">Disulfide bond</keyword>
<feature type="domain" description="Sushi" evidence="6">
    <location>
        <begin position="1018"/>
        <end position="1082"/>
    </location>
</feature>
<feature type="domain" description="Sushi" evidence="6">
    <location>
        <begin position="698"/>
        <end position="761"/>
    </location>
</feature>
<feature type="domain" description="Sushi" evidence="6">
    <location>
        <begin position="1148"/>
        <end position="1212"/>
    </location>
</feature>
<dbReference type="SMART" id="SM00032">
    <property type="entry name" value="CCP"/>
    <property type="match status" value="20"/>
</dbReference>
<dbReference type="PANTHER" id="PTHR45656:SF4">
    <property type="entry name" value="PROTEIN CBR-CLEC-78"/>
    <property type="match status" value="1"/>
</dbReference>
<dbReference type="InterPro" id="IPR035976">
    <property type="entry name" value="Sushi/SCR/CCP_sf"/>
</dbReference>
<feature type="domain" description="Sushi" evidence="6">
    <location>
        <begin position="312"/>
        <end position="375"/>
    </location>
</feature>
<dbReference type="SUPFAM" id="SSF57302">
    <property type="entry name" value="Snake toxin-like"/>
    <property type="match status" value="1"/>
</dbReference>
<feature type="domain" description="Sushi" evidence="6">
    <location>
        <begin position="1083"/>
        <end position="1147"/>
    </location>
</feature>
<dbReference type="SUPFAM" id="SSF57535">
    <property type="entry name" value="Complement control module/SCR domain"/>
    <property type="match status" value="20"/>
</dbReference>
<evidence type="ECO:0000259" key="6">
    <source>
        <dbReference type="PROSITE" id="PS50923"/>
    </source>
</evidence>
<evidence type="ECO:0000256" key="2">
    <source>
        <dbReference type="ARBA" id="ARBA00022737"/>
    </source>
</evidence>
<feature type="domain" description="C-type lectin" evidence="5">
    <location>
        <begin position="1"/>
        <end position="80"/>
    </location>
</feature>
<dbReference type="Gene3D" id="3.10.100.10">
    <property type="entry name" value="Mannose-Binding Protein A, subunit A"/>
    <property type="match status" value="1"/>
</dbReference>